<dbReference type="Gene3D" id="3.60.20.10">
    <property type="entry name" value="Glutamine Phosphoribosylpyrophosphate, subunit 1, domain 1"/>
    <property type="match status" value="1"/>
</dbReference>
<accession>A0A6B1D3K0</accession>
<feature type="binding site" evidence="5">
    <location>
        <position position="343"/>
    </location>
    <ligand>
        <name>Ca(2+)</name>
        <dbReference type="ChEBI" id="CHEBI:29108"/>
    </ligand>
</feature>
<feature type="transmembrane region" description="Helical" evidence="6">
    <location>
        <begin position="7"/>
        <end position="31"/>
    </location>
</feature>
<dbReference type="GO" id="GO:0016811">
    <property type="term" value="F:hydrolase activity, acting on carbon-nitrogen (but not peptide) bonds, in linear amides"/>
    <property type="evidence" value="ECO:0007669"/>
    <property type="project" value="InterPro"/>
</dbReference>
<dbReference type="CDD" id="cd03747">
    <property type="entry name" value="Ntn_PGA_like"/>
    <property type="match status" value="1"/>
</dbReference>
<dbReference type="GO" id="GO:0017000">
    <property type="term" value="P:antibiotic biosynthetic process"/>
    <property type="evidence" value="ECO:0007669"/>
    <property type="project" value="InterPro"/>
</dbReference>
<evidence type="ECO:0000313" key="7">
    <source>
        <dbReference type="EMBL" id="MYC94401.1"/>
    </source>
</evidence>
<evidence type="ECO:0000256" key="6">
    <source>
        <dbReference type="SAM" id="Phobius"/>
    </source>
</evidence>
<keyword evidence="6" id="KW-0812">Transmembrane</keyword>
<dbReference type="PANTHER" id="PTHR34218:SF4">
    <property type="entry name" value="ACYL-HOMOSERINE LACTONE ACYLASE QUIP"/>
    <property type="match status" value="1"/>
</dbReference>
<keyword evidence="5" id="KW-0479">Metal-binding</keyword>
<dbReference type="InterPro" id="IPR043147">
    <property type="entry name" value="Penicillin_amidase_A-knob"/>
</dbReference>
<dbReference type="AlphaFoldDB" id="A0A6B1D3K0"/>
<comment type="caution">
    <text evidence="7">The sequence shown here is derived from an EMBL/GenBank/DDBJ whole genome shotgun (WGS) entry which is preliminary data.</text>
</comment>
<keyword evidence="5" id="KW-0106">Calcium</keyword>
<organism evidence="7">
    <name type="scientific">Caldilineaceae bacterium SB0661_bin_32</name>
    <dbReference type="NCBI Taxonomy" id="2605255"/>
    <lineage>
        <taxon>Bacteria</taxon>
        <taxon>Bacillati</taxon>
        <taxon>Chloroflexota</taxon>
        <taxon>Caldilineae</taxon>
        <taxon>Caldilineales</taxon>
        <taxon>Caldilineaceae</taxon>
    </lineage>
</organism>
<dbReference type="GO" id="GO:0046872">
    <property type="term" value="F:metal ion binding"/>
    <property type="evidence" value="ECO:0007669"/>
    <property type="project" value="UniProtKB-KW"/>
</dbReference>
<dbReference type="PANTHER" id="PTHR34218">
    <property type="entry name" value="PEPTIDASE S45 PENICILLIN AMIDASE"/>
    <property type="match status" value="1"/>
</dbReference>
<proteinExistence type="inferred from homology"/>
<sequence length="842" mass="93827">MNLTTVILAVALLFVIVLLGGGLIVYIYWWLVQRPAPQLEGELDLPELDAAVEILRDQHGIPHIYAQTEADLWRAQGFTHAQDRLWQMELNRRVAQGRLAELFGAPALDVDRFSRIVGFQRAAQAELDALDEATIAIMRHYCQGVNAYIRSRKGRLAAEFNLLRRQPEAWSSVDILAFGKMMAWSLSVNWESELVRLQLAAKLDPTLAAGLEPDYPNINPTVSEGAGSEASMRLLHTAGLILNEYEQLKGWFGVAAPEFGQGSNAWAVSAEKSATGRPVLCNDPHLVMTMPGTWYEMHLSCPPPPDSAEPGIHVSGASFAGAPGIIIGHNEQIAWGLTNAFPDVQDLFIERPHPDNGNGRPPRFEYKGEWEEAAVLREEIHLRNRARPHVEEVIVTRHGPILTGILKPDGPDSAFPDEPVLTAAPLALRWIGHDPGTVMRSVLRLNRAQNWQEFNAVLADWSAPSQVFAYADREGNIAYRLAGAVPVRRNGNGLVPVPGWSGEYEWDGLIPDDELPRLLNPPSGLIVTANNKVAGDDYPYVLSFETMPGWRARRIEEMLAAKRQLTLRDMEQIQLDETSLYAKELTPLLTGHLSEDPYVRVAVNMLQDWGYRMDQESPAALVFHYTLLHLLDLTFGQKLGATAPAFLGKGSSPVFLINGFMLRAQTKLLELLQNEEDSPWYADAATGRRRTREELVETALQLSVHRLRREVNPTPRKWAWGRMHQIRYSHTLGRAPILGWLFNRGPYPIGGDGTTPNQTGFMSELPPGLVQVQAAYRQIFDVGNWDAAQSVTASGQSGHPISRNYADQIPMWLEGAYHSMPWSRAAVEKSARRRLVLKSGGR</sequence>
<dbReference type="InterPro" id="IPR014395">
    <property type="entry name" value="Pen/GL7ACA/AHL_acylase"/>
</dbReference>
<keyword evidence="6" id="KW-0472">Membrane</keyword>
<keyword evidence="3" id="KW-0865">Zymogen</keyword>
<gene>
    <name evidence="7" type="ORF">F4X14_05465</name>
</gene>
<dbReference type="Gene3D" id="1.10.1400.10">
    <property type="match status" value="1"/>
</dbReference>
<evidence type="ECO:0000256" key="2">
    <source>
        <dbReference type="ARBA" id="ARBA00022801"/>
    </source>
</evidence>
<dbReference type="Gene3D" id="2.30.120.10">
    <property type="match status" value="1"/>
</dbReference>
<reference evidence="7" key="1">
    <citation type="submission" date="2019-09" db="EMBL/GenBank/DDBJ databases">
        <title>Characterisation of the sponge microbiome using genome-centric metagenomics.</title>
        <authorList>
            <person name="Engelberts J.P."/>
            <person name="Robbins S.J."/>
            <person name="De Goeij J.M."/>
            <person name="Aranda M."/>
            <person name="Bell S.C."/>
            <person name="Webster N.S."/>
        </authorList>
    </citation>
    <scope>NUCLEOTIDE SEQUENCE</scope>
    <source>
        <strain evidence="7">SB0661_bin_32</strain>
    </source>
</reference>
<dbReference type="EMBL" id="VXMH01000024">
    <property type="protein sequence ID" value="MYC94401.1"/>
    <property type="molecule type" value="Genomic_DNA"/>
</dbReference>
<dbReference type="Gene3D" id="1.10.439.10">
    <property type="entry name" value="Penicillin Amidohydrolase, domain 1"/>
    <property type="match status" value="1"/>
</dbReference>
<protein>
    <submittedName>
        <fullName evidence="7">Penicillin acylase family protein</fullName>
    </submittedName>
</protein>
<evidence type="ECO:0000256" key="1">
    <source>
        <dbReference type="ARBA" id="ARBA00006586"/>
    </source>
</evidence>
<comment type="cofactor">
    <cofactor evidence="5">
        <name>Ca(2+)</name>
        <dbReference type="ChEBI" id="CHEBI:29108"/>
    </cofactor>
    <text evidence="5">Binds 1 Ca(2+) ion per dimer.</text>
</comment>
<evidence type="ECO:0000256" key="5">
    <source>
        <dbReference type="PIRSR" id="PIRSR001227-2"/>
    </source>
</evidence>
<feature type="active site" description="Nucleophile" evidence="4">
    <location>
        <position position="263"/>
    </location>
</feature>
<evidence type="ECO:0000256" key="3">
    <source>
        <dbReference type="ARBA" id="ARBA00023145"/>
    </source>
</evidence>
<dbReference type="InterPro" id="IPR023343">
    <property type="entry name" value="Penicillin_amidase_dom1"/>
</dbReference>
<dbReference type="PIRSF" id="PIRSF001227">
    <property type="entry name" value="Pen_acylase"/>
    <property type="match status" value="1"/>
</dbReference>
<comment type="similarity">
    <text evidence="1">Belongs to the peptidase S45 family.</text>
</comment>
<evidence type="ECO:0000256" key="4">
    <source>
        <dbReference type="PIRSR" id="PIRSR001227-1"/>
    </source>
</evidence>
<dbReference type="SUPFAM" id="SSF56235">
    <property type="entry name" value="N-terminal nucleophile aminohydrolases (Ntn hydrolases)"/>
    <property type="match status" value="1"/>
</dbReference>
<keyword evidence="2" id="KW-0378">Hydrolase</keyword>
<keyword evidence="6" id="KW-1133">Transmembrane helix</keyword>
<dbReference type="InterPro" id="IPR002692">
    <property type="entry name" value="S45"/>
</dbReference>
<feature type="binding site" evidence="5">
    <location>
        <position position="346"/>
    </location>
    <ligand>
        <name>Ca(2+)</name>
        <dbReference type="ChEBI" id="CHEBI:29108"/>
    </ligand>
</feature>
<dbReference type="InterPro" id="IPR043146">
    <property type="entry name" value="Penicillin_amidase_N_B-knob"/>
</dbReference>
<dbReference type="InterPro" id="IPR029055">
    <property type="entry name" value="Ntn_hydrolases_N"/>
</dbReference>
<name>A0A6B1D3K0_9CHLR</name>
<dbReference type="Pfam" id="PF01804">
    <property type="entry name" value="Penicil_amidase"/>
    <property type="match status" value="1"/>
</dbReference>
<feature type="binding site" evidence="5">
    <location>
        <position position="193"/>
    </location>
    <ligand>
        <name>Ca(2+)</name>
        <dbReference type="ChEBI" id="CHEBI:29108"/>
    </ligand>
</feature>